<comment type="caution">
    <text evidence="2">The sequence shown here is derived from an EMBL/GenBank/DDBJ whole genome shotgun (WGS) entry which is preliminary data.</text>
</comment>
<name>A0AAV5NDE1_9PROT</name>
<dbReference type="Proteomes" id="UP001156614">
    <property type="component" value="Unassembled WGS sequence"/>
</dbReference>
<gene>
    <name evidence="2" type="ORF">GCM10007867_12670</name>
</gene>
<keyword evidence="3" id="KW-1185">Reference proteome</keyword>
<organism evidence="2 3">
    <name type="scientific">Gluconobacter cerinus</name>
    <dbReference type="NCBI Taxonomy" id="38307"/>
    <lineage>
        <taxon>Bacteria</taxon>
        <taxon>Pseudomonadati</taxon>
        <taxon>Pseudomonadota</taxon>
        <taxon>Alphaproteobacteria</taxon>
        <taxon>Acetobacterales</taxon>
        <taxon>Acetobacteraceae</taxon>
        <taxon>Gluconobacter</taxon>
    </lineage>
</organism>
<evidence type="ECO:0000313" key="3">
    <source>
        <dbReference type="Proteomes" id="UP001156614"/>
    </source>
</evidence>
<evidence type="ECO:0000256" key="1">
    <source>
        <dbReference type="SAM" id="MobiDB-lite"/>
    </source>
</evidence>
<proteinExistence type="predicted"/>
<accession>A0AAV5NDE1</accession>
<sequence length="49" mass="5080">MADERCETFTGRGSSQGVGFLRGQGIRPAGTQAELPLQDIAEALGRGSS</sequence>
<reference evidence="3" key="1">
    <citation type="journal article" date="2019" name="Int. J. Syst. Evol. Microbiol.">
        <title>The Global Catalogue of Microorganisms (GCM) 10K type strain sequencing project: providing services to taxonomists for standard genome sequencing and annotation.</title>
        <authorList>
            <consortium name="The Broad Institute Genomics Platform"/>
            <consortium name="The Broad Institute Genome Sequencing Center for Infectious Disease"/>
            <person name="Wu L."/>
            <person name="Ma J."/>
        </authorList>
    </citation>
    <scope>NUCLEOTIDE SEQUENCE [LARGE SCALE GENOMIC DNA]</scope>
    <source>
        <strain evidence="3">NBRC 3267</strain>
    </source>
</reference>
<feature type="region of interest" description="Disordered" evidence="1">
    <location>
        <begin position="1"/>
        <end position="20"/>
    </location>
</feature>
<dbReference type="EMBL" id="BSNU01000002">
    <property type="protein sequence ID" value="GLQ62422.1"/>
    <property type="molecule type" value="Genomic_DNA"/>
</dbReference>
<evidence type="ECO:0000313" key="2">
    <source>
        <dbReference type="EMBL" id="GLQ62422.1"/>
    </source>
</evidence>
<protein>
    <submittedName>
        <fullName evidence="2">Uncharacterized protein</fullName>
    </submittedName>
</protein>
<dbReference type="AlphaFoldDB" id="A0AAV5NDE1"/>